<accession>A0A6N2V1R1</accession>
<evidence type="ECO:0000313" key="2">
    <source>
        <dbReference type="EMBL" id="VYT24379.1"/>
    </source>
</evidence>
<dbReference type="Pfam" id="PF04324">
    <property type="entry name" value="Fer2_BFD"/>
    <property type="match status" value="1"/>
</dbReference>
<evidence type="ECO:0000259" key="1">
    <source>
        <dbReference type="Pfam" id="PF04324"/>
    </source>
</evidence>
<dbReference type="EMBL" id="CACRSL010000005">
    <property type="protein sequence ID" value="VYT24379.1"/>
    <property type="molecule type" value="Genomic_DNA"/>
</dbReference>
<proteinExistence type="predicted"/>
<dbReference type="AlphaFoldDB" id="A0A6N2V1R1"/>
<dbReference type="InterPro" id="IPR007419">
    <property type="entry name" value="BFD-like_2Fe2S-bd_dom"/>
</dbReference>
<name>A0A6N2V1R1_9FIRM</name>
<sequence>MDAPNYICYCDKVTEEDIREAIRGGASTVAEVIRVTGAMRHCDCKVKNPKGT</sequence>
<organism evidence="2">
    <name type="scientific">uncultured Anaerotruncus sp</name>
    <dbReference type="NCBI Taxonomy" id="905011"/>
    <lineage>
        <taxon>Bacteria</taxon>
        <taxon>Bacillati</taxon>
        <taxon>Bacillota</taxon>
        <taxon>Clostridia</taxon>
        <taxon>Eubacteriales</taxon>
        <taxon>Oscillospiraceae</taxon>
        <taxon>Anaerotruncus</taxon>
        <taxon>environmental samples</taxon>
    </lineage>
</organism>
<reference evidence="2" key="1">
    <citation type="submission" date="2019-11" db="EMBL/GenBank/DDBJ databases">
        <authorList>
            <person name="Feng L."/>
        </authorList>
    </citation>
    <scope>NUCLEOTIDE SEQUENCE</scope>
    <source>
        <strain evidence="2">AundefinedLFYP135</strain>
    </source>
</reference>
<feature type="domain" description="BFD-like [2Fe-2S]-binding" evidence="1">
    <location>
        <begin position="6"/>
        <end position="42"/>
    </location>
</feature>
<gene>
    <name evidence="2" type="ORF">AULFYP135_02236</name>
</gene>
<dbReference type="CDD" id="cd10141">
    <property type="entry name" value="CopZ-like_Fer2_BFD-like"/>
    <property type="match status" value="1"/>
</dbReference>
<dbReference type="InterPro" id="IPR041854">
    <property type="entry name" value="BFD-like_2Fe2S-bd_dom_sf"/>
</dbReference>
<dbReference type="Gene3D" id="1.10.10.1100">
    <property type="entry name" value="BFD-like [2Fe-2S]-binding domain"/>
    <property type="match status" value="1"/>
</dbReference>
<protein>
    <submittedName>
        <fullName evidence="2">BFD-like [2Fe-2S] binding domain protein</fullName>
    </submittedName>
</protein>